<comment type="caution">
    <text evidence="3">The sequence shown here is derived from an EMBL/GenBank/DDBJ whole genome shotgun (WGS) entry which is preliminary data.</text>
</comment>
<dbReference type="SUPFAM" id="SSF81324">
    <property type="entry name" value="Voltage-gated potassium channels"/>
    <property type="match status" value="1"/>
</dbReference>
<dbReference type="SUPFAM" id="SSF51735">
    <property type="entry name" value="NAD(P)-binding Rossmann-fold domains"/>
    <property type="match status" value="2"/>
</dbReference>
<organism evidence="3 4">
    <name type="scientific">Cyanobacterium aponinum 0216</name>
    <dbReference type="NCBI Taxonomy" id="2676140"/>
    <lineage>
        <taxon>Bacteria</taxon>
        <taxon>Bacillati</taxon>
        <taxon>Cyanobacteriota</taxon>
        <taxon>Cyanophyceae</taxon>
        <taxon>Oscillatoriophycideae</taxon>
        <taxon>Chroococcales</taxon>
        <taxon>Geminocystaceae</taxon>
        <taxon>Cyanobacterium</taxon>
    </lineage>
</organism>
<evidence type="ECO:0000313" key="4">
    <source>
        <dbReference type="Proteomes" id="UP000437131"/>
    </source>
</evidence>
<dbReference type="AlphaFoldDB" id="A0A844GTK3"/>
<dbReference type="Gene3D" id="3.40.50.720">
    <property type="entry name" value="NAD(P)-binding Rossmann-like Domain"/>
    <property type="match status" value="2"/>
</dbReference>
<dbReference type="PROSITE" id="PS51202">
    <property type="entry name" value="RCK_C"/>
    <property type="match status" value="1"/>
</dbReference>
<feature type="transmembrane region" description="Helical" evidence="1">
    <location>
        <begin position="268"/>
        <end position="290"/>
    </location>
</feature>
<evidence type="ECO:0000256" key="1">
    <source>
        <dbReference type="SAM" id="Phobius"/>
    </source>
</evidence>
<dbReference type="GO" id="GO:0008324">
    <property type="term" value="F:monoatomic cation transmembrane transporter activity"/>
    <property type="evidence" value="ECO:0007669"/>
    <property type="project" value="InterPro"/>
</dbReference>
<feature type="domain" description="RCK C-terminal" evidence="2">
    <location>
        <begin position="506"/>
        <end position="590"/>
    </location>
</feature>
<reference evidence="3 4" key="1">
    <citation type="submission" date="2019-11" db="EMBL/GenBank/DDBJ databases">
        <title>Isolation of a new High Light Tolerant Cyanobacteria.</title>
        <authorList>
            <person name="Dobson Z."/>
            <person name="Vaughn N."/>
            <person name="Vaughn M."/>
            <person name="Fromme P."/>
            <person name="Mazor Y."/>
        </authorList>
    </citation>
    <scope>NUCLEOTIDE SEQUENCE [LARGE SCALE GENOMIC DNA]</scope>
    <source>
        <strain evidence="3 4">0216</strain>
    </source>
</reference>
<dbReference type="InterPro" id="IPR050721">
    <property type="entry name" value="Trk_Ktr_HKT_K-transport"/>
</dbReference>
<dbReference type="PANTHER" id="PTHR43833:SF11">
    <property type="entry name" value="VOLTAGE-GATED POTASSIUM CHANNEL KCH"/>
    <property type="match status" value="1"/>
</dbReference>
<dbReference type="InterPro" id="IPR006037">
    <property type="entry name" value="RCK_C"/>
</dbReference>
<sequence>MDYFLVCGLGYLGQHCVIALKKFGVKVIAIEKNPPSDWEVKNLHESLDELIIGDCSQQNILLQTPISKIRAALIVTTIEKVNIETAIAIRALNPHTRLIVRSDRENLNYLLSNQLGNFVAYEPKHLPANAYALSALGKDTIGFLDLEGGKMRINRLQMPSHHPWYSYKSLEELNTRHRRIITHYRHNFPDTEVNFYQWNPEAKLQPQDTIVYVETEDNYLMTKGYNNNSSQRKLFQNIIQYITHIQHRFNRYLKEFWQLNRKQQIRRVALVCTLIVFLLLIIGTILFHFYYPSISFTSAFYVTAILLLGGYADLFSPFEPLSNLPSWLELFSLLLTLTGTAFVGVLYALLTEALLSSKFQFNSKRPPIPKENHIIIVGFGRLGQKIAEKLQELKKPVLAITLNSITDISTALTIPLISGHNLNDSLKLAYLEKAKSMVIVTDDDIINIEIALLSQKINPNCQLVIRTNGDTLTENLGQLLPHATIIDPYIAAAEAFTGAAFGENILGLSRLQRQTILVTQYHIEANDTLQGLLLSEVAYGYGVIPVIYQSHLDASSVTLPSDDICLAVGDLLIVLATIEGLKAIELGKPHLRQWQLEILSAKSKMTIFDGTSAIARISGCSLKIAKEVMDNIPCILPVKMYHHQAVRLKKILHQNQIQSHLVRVR</sequence>
<dbReference type="Gene3D" id="1.10.287.70">
    <property type="match status" value="1"/>
</dbReference>
<keyword evidence="1" id="KW-0472">Membrane</keyword>
<gene>
    <name evidence="3" type="ORF">GGC33_05540</name>
</gene>
<dbReference type="Pfam" id="PF02254">
    <property type="entry name" value="TrkA_N"/>
    <property type="match status" value="2"/>
</dbReference>
<accession>A0A844GTK3</accession>
<evidence type="ECO:0000259" key="2">
    <source>
        <dbReference type="PROSITE" id="PS51202"/>
    </source>
</evidence>
<keyword evidence="1" id="KW-1133">Transmembrane helix</keyword>
<feature type="transmembrane region" description="Helical" evidence="1">
    <location>
        <begin position="327"/>
        <end position="350"/>
    </location>
</feature>
<feature type="transmembrane region" description="Helical" evidence="1">
    <location>
        <begin position="296"/>
        <end position="315"/>
    </location>
</feature>
<dbReference type="GO" id="GO:0006813">
    <property type="term" value="P:potassium ion transport"/>
    <property type="evidence" value="ECO:0007669"/>
    <property type="project" value="InterPro"/>
</dbReference>
<dbReference type="Proteomes" id="UP000437131">
    <property type="component" value="Unassembled WGS sequence"/>
</dbReference>
<proteinExistence type="predicted"/>
<name>A0A844GTK3_9CHRO</name>
<keyword evidence="1" id="KW-0812">Transmembrane</keyword>
<evidence type="ECO:0000313" key="3">
    <source>
        <dbReference type="EMBL" id="MTF38382.1"/>
    </source>
</evidence>
<dbReference type="PANTHER" id="PTHR43833">
    <property type="entry name" value="POTASSIUM CHANNEL PROTEIN 2-RELATED-RELATED"/>
    <property type="match status" value="1"/>
</dbReference>
<dbReference type="InterPro" id="IPR003148">
    <property type="entry name" value="RCK_N"/>
</dbReference>
<dbReference type="EMBL" id="WMIA01000004">
    <property type="protein sequence ID" value="MTF38382.1"/>
    <property type="molecule type" value="Genomic_DNA"/>
</dbReference>
<dbReference type="InterPro" id="IPR036291">
    <property type="entry name" value="NAD(P)-bd_dom_sf"/>
</dbReference>
<protein>
    <submittedName>
        <fullName evidence="3">Potassium transporter TrkA</fullName>
    </submittedName>
</protein>
<dbReference type="RefSeq" id="WP_155083287.1">
    <property type="nucleotide sequence ID" value="NZ_WMIA01000004.1"/>
</dbReference>